<dbReference type="AlphaFoldDB" id="A0A9N9WRL6"/>
<proteinExistence type="predicted"/>
<accession>A0A9N9WRL6</accession>
<sequence>MKISYSVLVGIMAIFVFAAVALTLALYAFLKIQGAHECIYYCPETDNIICAFHTEVNMNNNEGGMNFTSLCHRDMYNCQNPKHSYKFDVKGPCNNSVED</sequence>
<evidence type="ECO:0000256" key="1">
    <source>
        <dbReference type="SAM" id="Phobius"/>
    </source>
</evidence>
<reference evidence="2" key="1">
    <citation type="submission" date="2022-01" db="EMBL/GenBank/DDBJ databases">
        <authorList>
            <person name="King R."/>
        </authorList>
    </citation>
    <scope>NUCLEOTIDE SEQUENCE</scope>
</reference>
<evidence type="ECO:0000313" key="2">
    <source>
        <dbReference type="EMBL" id="CAG9803468.1"/>
    </source>
</evidence>
<dbReference type="OrthoDB" id="10515252at2759"/>
<dbReference type="EMBL" id="OU895878">
    <property type="protein sequence ID" value="CAG9803468.1"/>
    <property type="molecule type" value="Genomic_DNA"/>
</dbReference>
<keyword evidence="3" id="KW-1185">Reference proteome</keyword>
<name>A0A9N9WRL6_9DIPT</name>
<gene>
    <name evidence="2" type="ORF">CHIRRI_LOCUS6368</name>
</gene>
<keyword evidence="1" id="KW-0812">Transmembrane</keyword>
<keyword evidence="1" id="KW-1133">Transmembrane helix</keyword>
<reference evidence="2" key="2">
    <citation type="submission" date="2022-10" db="EMBL/GenBank/DDBJ databases">
        <authorList>
            <consortium name="ENA_rothamsted_submissions"/>
            <consortium name="culmorum"/>
            <person name="King R."/>
        </authorList>
    </citation>
    <scope>NUCLEOTIDE SEQUENCE</scope>
</reference>
<evidence type="ECO:0000313" key="3">
    <source>
        <dbReference type="Proteomes" id="UP001153620"/>
    </source>
</evidence>
<keyword evidence="1" id="KW-0472">Membrane</keyword>
<dbReference type="Proteomes" id="UP001153620">
    <property type="component" value="Chromosome 2"/>
</dbReference>
<protein>
    <submittedName>
        <fullName evidence="2">Uncharacterized protein</fullName>
    </submittedName>
</protein>
<feature type="transmembrane region" description="Helical" evidence="1">
    <location>
        <begin position="7"/>
        <end position="30"/>
    </location>
</feature>
<organism evidence="2 3">
    <name type="scientific">Chironomus riparius</name>
    <dbReference type="NCBI Taxonomy" id="315576"/>
    <lineage>
        <taxon>Eukaryota</taxon>
        <taxon>Metazoa</taxon>
        <taxon>Ecdysozoa</taxon>
        <taxon>Arthropoda</taxon>
        <taxon>Hexapoda</taxon>
        <taxon>Insecta</taxon>
        <taxon>Pterygota</taxon>
        <taxon>Neoptera</taxon>
        <taxon>Endopterygota</taxon>
        <taxon>Diptera</taxon>
        <taxon>Nematocera</taxon>
        <taxon>Chironomoidea</taxon>
        <taxon>Chironomidae</taxon>
        <taxon>Chironominae</taxon>
        <taxon>Chironomus</taxon>
    </lineage>
</organism>